<dbReference type="GO" id="GO:0005524">
    <property type="term" value="F:ATP binding"/>
    <property type="evidence" value="ECO:0007669"/>
    <property type="project" value="UniProtKB-KW"/>
</dbReference>
<dbReference type="SUPFAM" id="SSF55874">
    <property type="entry name" value="ATPase domain of HSP90 chaperone/DNA topoisomerase II/histidine kinase"/>
    <property type="match status" value="1"/>
</dbReference>
<accession>A0ABV6LYT2</accession>
<dbReference type="CDD" id="cd16936">
    <property type="entry name" value="HATPase_RsbW-like"/>
    <property type="match status" value="1"/>
</dbReference>
<comment type="caution">
    <text evidence="3">The sequence shown here is derived from an EMBL/GenBank/DDBJ whole genome shotgun (WGS) entry which is preliminary data.</text>
</comment>
<keyword evidence="4" id="KW-1185">Reference proteome</keyword>
<dbReference type="InterPro" id="IPR003594">
    <property type="entry name" value="HATPase_dom"/>
</dbReference>
<evidence type="ECO:0000259" key="2">
    <source>
        <dbReference type="Pfam" id="PF13581"/>
    </source>
</evidence>
<dbReference type="Proteomes" id="UP001589867">
    <property type="component" value="Unassembled WGS sequence"/>
</dbReference>
<evidence type="ECO:0000313" key="4">
    <source>
        <dbReference type="Proteomes" id="UP001589867"/>
    </source>
</evidence>
<dbReference type="RefSeq" id="WP_377247268.1">
    <property type="nucleotide sequence ID" value="NZ_JBHLUH010000009.1"/>
</dbReference>
<evidence type="ECO:0000256" key="1">
    <source>
        <dbReference type="ARBA" id="ARBA00022527"/>
    </source>
</evidence>
<keyword evidence="3" id="KW-0547">Nucleotide-binding</keyword>
<sequence>MLGRSPDRHLVPDVRPLLHVPIGPGRLPAIRVQVETIALDCGMPGDEASDWVTAVNELMANAVRHGGGTGELRIWADQRLHCEVRDGGPGFISAPYVERRERPLPSSEGGMGLWIASQMSDSMEIESGPAGTIVRISTRLPGSA</sequence>
<reference evidence="3 4" key="1">
    <citation type="submission" date="2024-09" db="EMBL/GenBank/DDBJ databases">
        <authorList>
            <person name="Sun Q."/>
            <person name="Mori K."/>
        </authorList>
    </citation>
    <scope>NUCLEOTIDE SEQUENCE [LARGE SCALE GENOMIC DNA]</scope>
    <source>
        <strain evidence="3 4">TBRC 3947</strain>
    </source>
</reference>
<name>A0ABV6LYT2_9ACTN</name>
<feature type="domain" description="Histidine kinase/HSP90-like ATPase" evidence="2">
    <location>
        <begin position="24"/>
        <end position="137"/>
    </location>
</feature>
<dbReference type="PANTHER" id="PTHR35526">
    <property type="entry name" value="ANTI-SIGMA-F FACTOR RSBW-RELATED"/>
    <property type="match status" value="1"/>
</dbReference>
<dbReference type="InterPro" id="IPR036890">
    <property type="entry name" value="HATPase_C_sf"/>
</dbReference>
<keyword evidence="1" id="KW-0723">Serine/threonine-protein kinase</keyword>
<protein>
    <submittedName>
        <fullName evidence="3">ATP-binding protein</fullName>
    </submittedName>
</protein>
<evidence type="ECO:0000313" key="3">
    <source>
        <dbReference type="EMBL" id="MFC0527409.1"/>
    </source>
</evidence>
<keyword evidence="3" id="KW-0067">ATP-binding</keyword>
<dbReference type="InterPro" id="IPR050267">
    <property type="entry name" value="Anti-sigma-factor_SerPK"/>
</dbReference>
<proteinExistence type="predicted"/>
<dbReference type="EMBL" id="JBHLUH010000009">
    <property type="protein sequence ID" value="MFC0527409.1"/>
    <property type="molecule type" value="Genomic_DNA"/>
</dbReference>
<dbReference type="Pfam" id="PF13581">
    <property type="entry name" value="HATPase_c_2"/>
    <property type="match status" value="1"/>
</dbReference>
<keyword evidence="1" id="KW-0808">Transferase</keyword>
<dbReference type="PANTHER" id="PTHR35526:SF3">
    <property type="entry name" value="ANTI-SIGMA-F FACTOR RSBW"/>
    <property type="match status" value="1"/>
</dbReference>
<organism evidence="3 4">
    <name type="scientific">Phytohabitans kaempferiae</name>
    <dbReference type="NCBI Taxonomy" id="1620943"/>
    <lineage>
        <taxon>Bacteria</taxon>
        <taxon>Bacillati</taxon>
        <taxon>Actinomycetota</taxon>
        <taxon>Actinomycetes</taxon>
        <taxon>Micromonosporales</taxon>
        <taxon>Micromonosporaceae</taxon>
    </lineage>
</organism>
<dbReference type="Gene3D" id="3.30.565.10">
    <property type="entry name" value="Histidine kinase-like ATPase, C-terminal domain"/>
    <property type="match status" value="1"/>
</dbReference>
<gene>
    <name evidence="3" type="ORF">ACFFIA_07030</name>
</gene>
<keyword evidence="1" id="KW-0418">Kinase</keyword>